<dbReference type="Proteomes" id="UP000295727">
    <property type="component" value="Chromosome 3"/>
</dbReference>
<sequence length="210" mass="22734">MHESTLLAILAVVYLPVILSPGQNFLAVSHCAMNESRLSGISAALGVACGSATWAIVTTTGLAFLVESMGWLKTGLQIFGSLYLINLGLTIWRQAKVPMPAAMDFSDRPNLYESFKFGLTTNLTNPKALVFNTSMFSALLTPEVSPLTRAACVFLIFALSASWHLSLACMFSLRHVRQGYVKAKVWIGRGTGAILLLFGFSTLAELARQL</sequence>
<dbReference type="EMBL" id="CP038150">
    <property type="protein sequence ID" value="QBR02132.1"/>
    <property type="molecule type" value="Genomic_DNA"/>
</dbReference>
<keyword evidence="2" id="KW-1003">Cell membrane</keyword>
<name>A0A4P7D686_9BURK</name>
<dbReference type="KEGG" id="ppai:E1956_34035"/>
<proteinExistence type="predicted"/>
<reference evidence="7 8" key="1">
    <citation type="submission" date="2019-03" db="EMBL/GenBank/DDBJ databases">
        <title>Paraburkholderia sp. 7MH5, isolated from subtropical forest soil.</title>
        <authorList>
            <person name="Gao Z.-H."/>
            <person name="Qiu L.-H."/>
        </authorList>
    </citation>
    <scope>NUCLEOTIDE SEQUENCE [LARGE SCALE GENOMIC DNA]</scope>
    <source>
        <strain evidence="7 8">7MH5</strain>
    </source>
</reference>
<dbReference type="PANTHER" id="PTHR30086">
    <property type="entry name" value="ARGININE EXPORTER PROTEIN ARGO"/>
    <property type="match status" value="1"/>
</dbReference>
<organism evidence="7 8">
    <name type="scientific">Paraburkholderia pallida</name>
    <dbReference type="NCBI Taxonomy" id="2547399"/>
    <lineage>
        <taxon>Bacteria</taxon>
        <taxon>Pseudomonadati</taxon>
        <taxon>Pseudomonadota</taxon>
        <taxon>Betaproteobacteria</taxon>
        <taxon>Burkholderiales</taxon>
        <taxon>Burkholderiaceae</taxon>
        <taxon>Paraburkholderia</taxon>
    </lineage>
</organism>
<dbReference type="RefSeq" id="WP_134757464.1">
    <property type="nucleotide sequence ID" value="NZ_CP038150.1"/>
</dbReference>
<feature type="transmembrane region" description="Helical" evidence="6">
    <location>
        <begin position="147"/>
        <end position="173"/>
    </location>
</feature>
<evidence type="ECO:0000256" key="5">
    <source>
        <dbReference type="ARBA" id="ARBA00023136"/>
    </source>
</evidence>
<evidence type="ECO:0000256" key="3">
    <source>
        <dbReference type="ARBA" id="ARBA00022692"/>
    </source>
</evidence>
<evidence type="ECO:0000313" key="7">
    <source>
        <dbReference type="EMBL" id="QBR02132.1"/>
    </source>
</evidence>
<gene>
    <name evidence="7" type="ORF">E1956_34035</name>
</gene>
<keyword evidence="8" id="KW-1185">Reference proteome</keyword>
<dbReference type="InterPro" id="IPR001123">
    <property type="entry name" value="LeuE-type"/>
</dbReference>
<feature type="transmembrane region" description="Helical" evidence="6">
    <location>
        <begin position="41"/>
        <end position="66"/>
    </location>
</feature>
<evidence type="ECO:0000256" key="1">
    <source>
        <dbReference type="ARBA" id="ARBA00004651"/>
    </source>
</evidence>
<keyword evidence="3 6" id="KW-0812">Transmembrane</keyword>
<evidence type="ECO:0000256" key="2">
    <source>
        <dbReference type="ARBA" id="ARBA00022475"/>
    </source>
</evidence>
<feature type="transmembrane region" description="Helical" evidence="6">
    <location>
        <begin position="185"/>
        <end position="204"/>
    </location>
</feature>
<accession>A0A4P7D686</accession>
<comment type="subcellular location">
    <subcellularLocation>
        <location evidence="1">Cell membrane</location>
        <topology evidence="1">Multi-pass membrane protein</topology>
    </subcellularLocation>
</comment>
<feature type="transmembrane region" description="Helical" evidence="6">
    <location>
        <begin position="78"/>
        <end position="95"/>
    </location>
</feature>
<evidence type="ECO:0000256" key="6">
    <source>
        <dbReference type="SAM" id="Phobius"/>
    </source>
</evidence>
<dbReference type="AlphaFoldDB" id="A0A4P7D686"/>
<protein>
    <submittedName>
        <fullName evidence="7">Threonine transporter</fullName>
    </submittedName>
</protein>
<dbReference type="OrthoDB" id="581870at2"/>
<dbReference type="PANTHER" id="PTHR30086:SF20">
    <property type="entry name" value="ARGININE EXPORTER PROTEIN ARGO-RELATED"/>
    <property type="match status" value="1"/>
</dbReference>
<evidence type="ECO:0000256" key="4">
    <source>
        <dbReference type="ARBA" id="ARBA00022989"/>
    </source>
</evidence>
<evidence type="ECO:0000313" key="8">
    <source>
        <dbReference type="Proteomes" id="UP000295727"/>
    </source>
</evidence>
<keyword evidence="4 6" id="KW-1133">Transmembrane helix</keyword>
<keyword evidence="5 6" id="KW-0472">Membrane</keyword>
<dbReference type="GO" id="GO:0005886">
    <property type="term" value="C:plasma membrane"/>
    <property type="evidence" value="ECO:0007669"/>
    <property type="project" value="UniProtKB-SubCell"/>
</dbReference>
<dbReference type="Pfam" id="PF01810">
    <property type="entry name" value="LysE"/>
    <property type="match status" value="1"/>
</dbReference>
<dbReference type="GO" id="GO:0015171">
    <property type="term" value="F:amino acid transmembrane transporter activity"/>
    <property type="evidence" value="ECO:0007669"/>
    <property type="project" value="TreeGrafter"/>
</dbReference>